<keyword evidence="1" id="KW-1133">Transmembrane helix</keyword>
<keyword evidence="2" id="KW-0732">Signal</keyword>
<keyword evidence="1" id="KW-0812">Transmembrane</keyword>
<organism evidence="3 4">
    <name type="scientific">Bifidobacterium thermophilum</name>
    <dbReference type="NCBI Taxonomy" id="33905"/>
    <lineage>
        <taxon>Bacteria</taxon>
        <taxon>Bacillati</taxon>
        <taxon>Actinomycetota</taxon>
        <taxon>Actinomycetes</taxon>
        <taxon>Bifidobacteriales</taxon>
        <taxon>Bifidobacteriaceae</taxon>
        <taxon>Bifidobacterium</taxon>
    </lineage>
</organism>
<reference evidence="3 4" key="1">
    <citation type="submission" date="2020-04" db="EMBL/GenBank/DDBJ databases">
        <authorList>
            <person name="Hitch T.C.A."/>
            <person name="Wylensek D."/>
            <person name="Clavel T."/>
        </authorList>
    </citation>
    <scope>NUCLEOTIDE SEQUENCE [LARGE SCALE GENOMIC DNA]</scope>
    <source>
        <strain evidence="3 4">BSM-130-P53-3C</strain>
    </source>
</reference>
<feature type="chain" id="PRO_5031014392" evidence="2">
    <location>
        <begin position="26"/>
        <end position="136"/>
    </location>
</feature>
<dbReference type="EMBL" id="JABAGI010000003">
    <property type="protein sequence ID" value="NME61900.1"/>
    <property type="molecule type" value="Genomic_DNA"/>
</dbReference>
<dbReference type="RefSeq" id="WP_168984000.1">
    <property type="nucleotide sequence ID" value="NZ_JABAGI010000003.1"/>
</dbReference>
<dbReference type="AlphaFoldDB" id="A0A7X9NQC9"/>
<evidence type="ECO:0000256" key="2">
    <source>
        <dbReference type="SAM" id="SignalP"/>
    </source>
</evidence>
<evidence type="ECO:0000256" key="1">
    <source>
        <dbReference type="SAM" id="Phobius"/>
    </source>
</evidence>
<sequence>MRSVFRMCKITCLALVVVWAPVALAAARTGLPYWARMPLAAAGPVLFVLALAFDLMADRNDPHVPAVRLAQGKGLEDVNVVGQAAPGIWRLTARDRDGRRNLYEADTWSGAVRFIRPARSGKPAKAAGIPHDRRRA</sequence>
<proteinExistence type="predicted"/>
<keyword evidence="1" id="KW-0472">Membrane</keyword>
<accession>A0A7X9NQC9</accession>
<evidence type="ECO:0000313" key="3">
    <source>
        <dbReference type="EMBL" id="NME61900.1"/>
    </source>
</evidence>
<dbReference type="Proteomes" id="UP000588369">
    <property type="component" value="Unassembled WGS sequence"/>
</dbReference>
<gene>
    <name evidence="3" type="ORF">HF844_03650</name>
</gene>
<comment type="caution">
    <text evidence="3">The sequence shown here is derived from an EMBL/GenBank/DDBJ whole genome shotgun (WGS) entry which is preliminary data.</text>
</comment>
<protein>
    <submittedName>
        <fullName evidence="3">Uncharacterized protein</fullName>
    </submittedName>
</protein>
<feature type="signal peptide" evidence="2">
    <location>
        <begin position="1"/>
        <end position="25"/>
    </location>
</feature>
<name>A0A7X9NQC9_9BIFI</name>
<evidence type="ECO:0000313" key="4">
    <source>
        <dbReference type="Proteomes" id="UP000588369"/>
    </source>
</evidence>
<feature type="transmembrane region" description="Helical" evidence="1">
    <location>
        <begin position="35"/>
        <end position="53"/>
    </location>
</feature>